<protein>
    <submittedName>
        <fullName evidence="2">Uncharacterized protein</fullName>
    </submittedName>
</protein>
<organism evidence="2 3">
    <name type="scientific">Caenorhabditis remanei</name>
    <name type="common">Caenorhabditis vulgaris</name>
    <dbReference type="NCBI Taxonomy" id="31234"/>
    <lineage>
        <taxon>Eukaryota</taxon>
        <taxon>Metazoa</taxon>
        <taxon>Ecdysozoa</taxon>
        <taxon>Nematoda</taxon>
        <taxon>Chromadorea</taxon>
        <taxon>Rhabditida</taxon>
        <taxon>Rhabditina</taxon>
        <taxon>Rhabditomorpha</taxon>
        <taxon>Rhabditoidea</taxon>
        <taxon>Rhabditidae</taxon>
        <taxon>Peloderinae</taxon>
        <taxon>Caenorhabditis</taxon>
    </lineage>
</organism>
<name>A0A6A5GL99_CAERE</name>
<evidence type="ECO:0000256" key="1">
    <source>
        <dbReference type="SAM" id="Coils"/>
    </source>
</evidence>
<dbReference type="RefSeq" id="XP_053583466.1">
    <property type="nucleotide sequence ID" value="XM_053734553.1"/>
</dbReference>
<gene>
    <name evidence="2" type="ORF">GCK72_021884</name>
</gene>
<evidence type="ECO:0000313" key="3">
    <source>
        <dbReference type="Proteomes" id="UP000483820"/>
    </source>
</evidence>
<evidence type="ECO:0000313" key="2">
    <source>
        <dbReference type="EMBL" id="KAF1755315.1"/>
    </source>
</evidence>
<comment type="caution">
    <text evidence="2">The sequence shown here is derived from an EMBL/GenBank/DDBJ whole genome shotgun (WGS) entry which is preliminary data.</text>
</comment>
<dbReference type="Proteomes" id="UP000483820">
    <property type="component" value="Chromosome V"/>
</dbReference>
<feature type="coiled-coil region" evidence="1">
    <location>
        <begin position="18"/>
        <end position="70"/>
    </location>
</feature>
<keyword evidence="1" id="KW-0175">Coiled coil</keyword>
<dbReference type="GeneID" id="78777354"/>
<dbReference type="AlphaFoldDB" id="A0A6A5GL99"/>
<dbReference type="CTD" id="78777354"/>
<dbReference type="EMBL" id="WUAV01000005">
    <property type="protein sequence ID" value="KAF1755315.1"/>
    <property type="molecule type" value="Genomic_DNA"/>
</dbReference>
<accession>A0A6A5GL99</accession>
<reference evidence="2 3" key="1">
    <citation type="submission" date="2019-12" db="EMBL/GenBank/DDBJ databases">
        <title>Chromosome-level assembly of the Caenorhabditis remanei genome.</title>
        <authorList>
            <person name="Teterina A.A."/>
            <person name="Willis J.H."/>
            <person name="Phillips P.C."/>
        </authorList>
    </citation>
    <scope>NUCLEOTIDE SEQUENCE [LARGE SCALE GENOMIC DNA]</scope>
    <source>
        <strain evidence="2 3">PX506</strain>
        <tissue evidence="2">Whole organism</tissue>
    </source>
</reference>
<sequence>MECVLRMPRKVMPDCLTIEEQEKQREERKIRYEAAKHRMAVARRLRILEKKRLKKQLKSEKQRLEARTRINLVECQQKARATIATQVLRILESRERKKKENMTMAMMEKQLLKALGIEETTSLGVEKKKKEVVVVKAPIPPEVELEIATSEIIDDKNNDLFFE</sequence>
<proteinExistence type="predicted"/>
<dbReference type="KEGG" id="crq:GCK72_021884"/>